<keyword evidence="11" id="KW-1185">Reference proteome</keyword>
<dbReference type="GO" id="GO:0016020">
    <property type="term" value="C:membrane"/>
    <property type="evidence" value="ECO:0007669"/>
    <property type="project" value="UniProtKB-SubCell"/>
</dbReference>
<feature type="transmembrane region" description="Helical" evidence="8">
    <location>
        <begin position="359"/>
        <end position="378"/>
    </location>
</feature>
<dbReference type="GO" id="GO:0005549">
    <property type="term" value="F:odorant binding"/>
    <property type="evidence" value="ECO:0007669"/>
    <property type="project" value="TreeGrafter"/>
</dbReference>
<feature type="domain" description="G-protein coupled receptors family 1 profile" evidence="9">
    <location>
        <begin position="328"/>
        <end position="579"/>
    </location>
</feature>
<dbReference type="GO" id="GO:0003676">
    <property type="term" value="F:nucleic acid binding"/>
    <property type="evidence" value="ECO:0007669"/>
    <property type="project" value="InterPro"/>
</dbReference>
<feature type="transmembrane region" description="Helical" evidence="8">
    <location>
        <begin position="479"/>
        <end position="501"/>
    </location>
</feature>
<comment type="similarity">
    <text evidence="2">Belongs to the mTERF family.</text>
</comment>
<dbReference type="InterPro" id="IPR017452">
    <property type="entry name" value="GPCR_Rhodpsn_7TM"/>
</dbReference>
<feature type="transmembrane region" description="Helical" evidence="8">
    <location>
        <begin position="557"/>
        <end position="579"/>
    </location>
</feature>
<feature type="transmembrane region" description="Helical" evidence="8">
    <location>
        <begin position="385"/>
        <end position="410"/>
    </location>
</feature>
<reference evidence="10" key="1">
    <citation type="submission" date="2022-11" db="EMBL/GenBank/DDBJ databases">
        <title>Chromosome-level genome of Pogonophryne albipinna.</title>
        <authorList>
            <person name="Jo E."/>
        </authorList>
    </citation>
    <scope>NUCLEOTIDE SEQUENCE</scope>
    <source>
        <strain evidence="10">SGF0006</strain>
        <tissue evidence="10">Muscle</tissue>
    </source>
</reference>
<evidence type="ECO:0000256" key="6">
    <source>
        <dbReference type="ARBA" id="ARBA00023136"/>
    </source>
</evidence>
<dbReference type="InterPro" id="IPR003690">
    <property type="entry name" value="MTERF"/>
</dbReference>
<evidence type="ECO:0000256" key="4">
    <source>
        <dbReference type="ARBA" id="ARBA00022946"/>
    </source>
</evidence>
<evidence type="ECO:0000256" key="3">
    <source>
        <dbReference type="ARBA" id="ARBA00022692"/>
    </source>
</evidence>
<evidence type="ECO:0000256" key="7">
    <source>
        <dbReference type="SAM" id="MobiDB-lite"/>
    </source>
</evidence>
<evidence type="ECO:0000313" key="10">
    <source>
        <dbReference type="EMBL" id="KAJ4937327.1"/>
    </source>
</evidence>
<dbReference type="GO" id="GO:0004930">
    <property type="term" value="F:G protein-coupled receptor activity"/>
    <property type="evidence" value="ECO:0007669"/>
    <property type="project" value="InterPro"/>
</dbReference>
<dbReference type="GO" id="GO:0004984">
    <property type="term" value="F:olfactory receptor activity"/>
    <property type="evidence" value="ECO:0007669"/>
    <property type="project" value="TreeGrafter"/>
</dbReference>
<feature type="transmembrane region" description="Helical" evidence="8">
    <location>
        <begin position="430"/>
        <end position="449"/>
    </location>
</feature>
<dbReference type="PROSITE" id="PS50262">
    <property type="entry name" value="G_PROTEIN_RECEP_F1_2"/>
    <property type="match status" value="1"/>
</dbReference>
<dbReference type="Gene3D" id="1.20.1070.10">
    <property type="entry name" value="Rhodopsin 7-helix transmembrane proteins"/>
    <property type="match status" value="1"/>
</dbReference>
<dbReference type="SUPFAM" id="SSF81321">
    <property type="entry name" value="Family A G protein-coupled receptor-like"/>
    <property type="match status" value="1"/>
</dbReference>
<dbReference type="AlphaFoldDB" id="A0AAD6B818"/>
<comment type="caution">
    <text evidence="10">The sequence shown here is derived from an EMBL/GenBank/DDBJ whole genome shotgun (WGS) entry which is preliminary data.</text>
</comment>
<dbReference type="Gene3D" id="1.25.70.10">
    <property type="entry name" value="Transcription termination factor 3, mitochondrial"/>
    <property type="match status" value="1"/>
</dbReference>
<evidence type="ECO:0000259" key="9">
    <source>
        <dbReference type="PROSITE" id="PS50262"/>
    </source>
</evidence>
<dbReference type="SMART" id="SM00733">
    <property type="entry name" value="Mterf"/>
    <property type="match status" value="4"/>
</dbReference>
<dbReference type="Pfam" id="PF00001">
    <property type="entry name" value="7tm_1"/>
    <property type="match status" value="1"/>
</dbReference>
<keyword evidence="5 8" id="KW-1133">Transmembrane helix</keyword>
<dbReference type="Pfam" id="PF02536">
    <property type="entry name" value="mTERF"/>
    <property type="match status" value="1"/>
</dbReference>
<comment type="subcellular location">
    <subcellularLocation>
        <location evidence="1">Membrane</location>
    </subcellularLocation>
</comment>
<dbReference type="PANTHER" id="PTHR26451:SF1002">
    <property type="entry name" value="G-PROTEIN COUPLED RECEPTOR 148-RELATED"/>
    <property type="match status" value="1"/>
</dbReference>
<feature type="region of interest" description="Disordered" evidence="7">
    <location>
        <begin position="46"/>
        <end position="66"/>
    </location>
</feature>
<feature type="transmembrane region" description="Helical" evidence="8">
    <location>
        <begin position="313"/>
        <end position="339"/>
    </location>
</feature>
<evidence type="ECO:0000256" key="5">
    <source>
        <dbReference type="ARBA" id="ARBA00022989"/>
    </source>
</evidence>
<dbReference type="Proteomes" id="UP001219934">
    <property type="component" value="Unassembled WGS sequence"/>
</dbReference>
<keyword evidence="6 8" id="KW-0472">Membrane</keyword>
<evidence type="ECO:0000256" key="1">
    <source>
        <dbReference type="ARBA" id="ARBA00004370"/>
    </source>
</evidence>
<dbReference type="CDD" id="cd00637">
    <property type="entry name" value="7tm_classA_rhodopsin-like"/>
    <property type="match status" value="1"/>
</dbReference>
<dbReference type="EMBL" id="JAPTMU010000010">
    <property type="protein sequence ID" value="KAJ4937327.1"/>
    <property type="molecule type" value="Genomic_DNA"/>
</dbReference>
<keyword evidence="4" id="KW-0809">Transit peptide</keyword>
<dbReference type="InterPro" id="IPR052921">
    <property type="entry name" value="GPCR1_Superfamily_Member"/>
</dbReference>
<organism evidence="10 11">
    <name type="scientific">Pogonophryne albipinna</name>
    <dbReference type="NCBI Taxonomy" id="1090488"/>
    <lineage>
        <taxon>Eukaryota</taxon>
        <taxon>Metazoa</taxon>
        <taxon>Chordata</taxon>
        <taxon>Craniata</taxon>
        <taxon>Vertebrata</taxon>
        <taxon>Euteleostomi</taxon>
        <taxon>Actinopterygii</taxon>
        <taxon>Neopterygii</taxon>
        <taxon>Teleostei</taxon>
        <taxon>Neoteleostei</taxon>
        <taxon>Acanthomorphata</taxon>
        <taxon>Eupercaria</taxon>
        <taxon>Perciformes</taxon>
        <taxon>Notothenioidei</taxon>
        <taxon>Pogonophryne</taxon>
    </lineage>
</organism>
<name>A0AAD6B818_9TELE</name>
<keyword evidence="3 8" id="KW-0812">Transmembrane</keyword>
<proteinExistence type="inferred from homology"/>
<dbReference type="InterPro" id="IPR038538">
    <property type="entry name" value="MTERF_sf"/>
</dbReference>
<feature type="transmembrane region" description="Helical" evidence="8">
    <location>
        <begin position="522"/>
        <end position="545"/>
    </location>
</feature>
<dbReference type="PANTHER" id="PTHR26451">
    <property type="entry name" value="G_PROTEIN_RECEP_F1_2 DOMAIN-CONTAINING PROTEIN"/>
    <property type="match status" value="1"/>
</dbReference>
<gene>
    <name evidence="10" type="ORF">JOQ06_001893</name>
</gene>
<evidence type="ECO:0000256" key="8">
    <source>
        <dbReference type="SAM" id="Phobius"/>
    </source>
</evidence>
<evidence type="ECO:0000256" key="2">
    <source>
        <dbReference type="ARBA" id="ARBA00007692"/>
    </source>
</evidence>
<protein>
    <recommendedName>
        <fullName evidence="9">G-protein coupled receptors family 1 profile domain-containing protein</fullName>
    </recommendedName>
</protein>
<sequence length="606" mass="69331">MGTRFAASQVLRWTLRNATHSVFGPFQFGRFQPLCAGGRLLCSSTSQGTLQSPQHTHEPHPLSRQPVTELSLPSLVDMGFTDSQAEQIYDATSKVRGTSASKHALSTLTAMFVLGLNPSSVLKILEKCPELYTINVLQLQQRIGNMRKLGLVEGSLQRVVSHFPQILTVPVKTVKHMVLFLREKCQFTSQQVTDILRDSPAVILEDKEQLEYKFQYVYYRMGVKQADMVKSRLFRYTLEEVRCRHCFLERRGLYQTPDKKGQTMIINSKLDSILKIDLDTFLTDVANGSAEEYEVFQRLMEWLESLRQWHLEYFFIPTTVITVATLLANPVLVSCIFLSRALRQETRYLLVANTLTADILYLILNMATIICNAVRVPIPWLVCELITAITVTTYCCAILTVTLMVVDTYAAVRWPLRYHDVLPPARTHRILVGVWVLAALYPFTLLIMMEMEKGNPHEVAFCLALISLGFFQVNNLEGVHIYFFVAALICALLIFVCYIQLYMVTRTHGIWHSRFSRARVTLLAHGVLLLLYFTPGFVFTLELFLFQEKAISQDVRVWISTVNMSVFMLLPRAFAPYLYGLRYREISKTLMQLLHPHQRLGQTTVS</sequence>
<accession>A0AAD6B818</accession>
<dbReference type="InterPro" id="IPR000276">
    <property type="entry name" value="GPCR_Rhodpsn"/>
</dbReference>
<evidence type="ECO:0000313" key="11">
    <source>
        <dbReference type="Proteomes" id="UP001219934"/>
    </source>
</evidence>